<dbReference type="OrthoDB" id="1897642at2759"/>
<gene>
    <name evidence="4" type="ORF">A3Q56_07658</name>
</gene>
<reference evidence="4 5" key="1">
    <citation type="submission" date="2016-04" db="EMBL/GenBank/DDBJ databases">
        <title>The genome of Intoshia linei affirms orthonectids as highly simplified spiralians.</title>
        <authorList>
            <person name="Mikhailov K.V."/>
            <person name="Slusarev G.S."/>
            <person name="Nikitin M.A."/>
            <person name="Logacheva M.D."/>
            <person name="Penin A."/>
            <person name="Aleoshin V."/>
            <person name="Panchin Y.V."/>
        </authorList>
    </citation>
    <scope>NUCLEOTIDE SEQUENCE [LARGE SCALE GENOMIC DNA]</scope>
    <source>
        <strain evidence="4">Intl2013</strain>
        <tissue evidence="4">Whole animal</tissue>
    </source>
</reference>
<organism evidence="4 5">
    <name type="scientific">Intoshia linei</name>
    <dbReference type="NCBI Taxonomy" id="1819745"/>
    <lineage>
        <taxon>Eukaryota</taxon>
        <taxon>Metazoa</taxon>
        <taxon>Spiralia</taxon>
        <taxon>Lophotrochozoa</taxon>
        <taxon>Mesozoa</taxon>
        <taxon>Orthonectida</taxon>
        <taxon>Rhopaluridae</taxon>
        <taxon>Intoshia</taxon>
    </lineage>
</organism>
<dbReference type="PANTHER" id="PTHR16821">
    <property type="entry name" value="FRATAXIN"/>
    <property type="match status" value="1"/>
</dbReference>
<proteinExistence type="inferred from homology"/>
<dbReference type="PROSITE" id="PS01344">
    <property type="entry name" value="FRATAXIN_1"/>
    <property type="match status" value="1"/>
</dbReference>
<evidence type="ECO:0008006" key="6">
    <source>
        <dbReference type="Google" id="ProtNLM"/>
    </source>
</evidence>
<dbReference type="GO" id="GO:0008198">
    <property type="term" value="F:ferrous iron binding"/>
    <property type="evidence" value="ECO:0007669"/>
    <property type="project" value="TreeGrafter"/>
</dbReference>
<dbReference type="GO" id="GO:0005739">
    <property type="term" value="C:mitochondrion"/>
    <property type="evidence" value="ECO:0007669"/>
    <property type="project" value="TreeGrafter"/>
</dbReference>
<name>A0A177ARL5_9BILA</name>
<dbReference type="Proteomes" id="UP000078046">
    <property type="component" value="Unassembled WGS sequence"/>
</dbReference>
<dbReference type="InterPro" id="IPR036524">
    <property type="entry name" value="Frataxin/CyaY_sf"/>
</dbReference>
<dbReference type="PANTHER" id="PTHR16821:SF2">
    <property type="entry name" value="FRATAXIN, MITOCHONDRIAL"/>
    <property type="match status" value="1"/>
</dbReference>
<dbReference type="InterPro" id="IPR002908">
    <property type="entry name" value="Frataxin/CyaY"/>
</dbReference>
<dbReference type="GO" id="GO:0034986">
    <property type="term" value="F:iron chaperone activity"/>
    <property type="evidence" value="ECO:0007669"/>
    <property type="project" value="TreeGrafter"/>
</dbReference>
<keyword evidence="2" id="KW-0410">Iron transport</keyword>
<keyword evidence="2" id="KW-0406">Ion transport</keyword>
<evidence type="ECO:0000256" key="3">
    <source>
        <dbReference type="ARBA" id="ARBA00023004"/>
    </source>
</evidence>
<evidence type="ECO:0000313" key="5">
    <source>
        <dbReference type="Proteomes" id="UP000078046"/>
    </source>
</evidence>
<dbReference type="PRINTS" id="PR00904">
    <property type="entry name" value="FRATAXIN"/>
</dbReference>
<protein>
    <recommendedName>
        <fullName evidence="6">Ferroxidase</fullName>
    </recommendedName>
</protein>
<dbReference type="SUPFAM" id="SSF55387">
    <property type="entry name" value="Frataxin/Nqo15-like"/>
    <property type="match status" value="1"/>
</dbReference>
<dbReference type="NCBIfam" id="TIGR03421">
    <property type="entry name" value="FeS_CyaY"/>
    <property type="match status" value="1"/>
</dbReference>
<dbReference type="SMART" id="SM01219">
    <property type="entry name" value="Frataxin_Cyay"/>
    <property type="match status" value="1"/>
</dbReference>
<dbReference type="AlphaFoldDB" id="A0A177ARL5"/>
<dbReference type="Pfam" id="PF01491">
    <property type="entry name" value="Frataxin_Cyay"/>
    <property type="match status" value="1"/>
</dbReference>
<dbReference type="GO" id="GO:0006879">
    <property type="term" value="P:intracellular iron ion homeostasis"/>
    <property type="evidence" value="ECO:0007669"/>
    <property type="project" value="TreeGrafter"/>
</dbReference>
<evidence type="ECO:0000256" key="2">
    <source>
        <dbReference type="ARBA" id="ARBA00022496"/>
    </source>
</evidence>
<dbReference type="GO" id="GO:0051537">
    <property type="term" value="F:2 iron, 2 sulfur cluster binding"/>
    <property type="evidence" value="ECO:0007669"/>
    <property type="project" value="TreeGrafter"/>
</dbReference>
<evidence type="ECO:0000256" key="1">
    <source>
        <dbReference type="ARBA" id="ARBA00008183"/>
    </source>
</evidence>
<dbReference type="GO" id="GO:0006826">
    <property type="term" value="P:iron ion transport"/>
    <property type="evidence" value="ECO:0007669"/>
    <property type="project" value="UniProtKB-KW"/>
</dbReference>
<comment type="caution">
    <text evidence="4">The sequence shown here is derived from an EMBL/GenBank/DDBJ whole genome shotgun (WGS) entry which is preliminary data.</text>
</comment>
<dbReference type="GO" id="GO:0008199">
    <property type="term" value="F:ferric iron binding"/>
    <property type="evidence" value="ECO:0007669"/>
    <property type="project" value="InterPro"/>
</dbReference>
<keyword evidence="3" id="KW-0408">Iron</keyword>
<accession>A0A177ARL5</accession>
<dbReference type="EMBL" id="LWCA01001705">
    <property type="protein sequence ID" value="OAF64638.1"/>
    <property type="molecule type" value="Genomic_DNA"/>
</dbReference>
<dbReference type="Gene3D" id="3.30.920.10">
    <property type="entry name" value="Frataxin/CyaY"/>
    <property type="match status" value="1"/>
</dbReference>
<keyword evidence="2" id="KW-0813">Transport</keyword>
<keyword evidence="5" id="KW-1185">Reference proteome</keyword>
<dbReference type="InterPro" id="IPR020895">
    <property type="entry name" value="Frataxin_CS"/>
</dbReference>
<evidence type="ECO:0000313" key="4">
    <source>
        <dbReference type="EMBL" id="OAF64638.1"/>
    </source>
</evidence>
<comment type="similarity">
    <text evidence="1">Belongs to the frataxin family.</text>
</comment>
<sequence>MDISLSNGVLTIILPNKKGTYVINRQIPTKQIWFSSPLSGPKRFNHIAGLWRCNRTDDEIIQLMSIELSKIFCKKMKIH</sequence>
<dbReference type="GO" id="GO:0016226">
    <property type="term" value="P:iron-sulfur cluster assembly"/>
    <property type="evidence" value="ECO:0007669"/>
    <property type="project" value="InterPro"/>
</dbReference>
<dbReference type="GO" id="GO:0004322">
    <property type="term" value="F:ferroxidase activity"/>
    <property type="evidence" value="ECO:0007669"/>
    <property type="project" value="TreeGrafter"/>
</dbReference>
<dbReference type="PROSITE" id="PS50810">
    <property type="entry name" value="FRATAXIN_2"/>
    <property type="match status" value="1"/>
</dbReference>